<dbReference type="Gene3D" id="1.10.600.10">
    <property type="entry name" value="Farnesyl Diphosphate Synthase"/>
    <property type="match status" value="1"/>
</dbReference>
<dbReference type="GO" id="GO:0008299">
    <property type="term" value="P:isoprenoid biosynthetic process"/>
    <property type="evidence" value="ECO:0007669"/>
    <property type="project" value="UniProtKB-KW"/>
</dbReference>
<dbReference type="InterPro" id="IPR033749">
    <property type="entry name" value="Polyprenyl_synt_CS"/>
</dbReference>
<dbReference type="SUPFAM" id="SSF48576">
    <property type="entry name" value="Terpenoid synthases"/>
    <property type="match status" value="1"/>
</dbReference>
<dbReference type="SFLD" id="SFLDG01017">
    <property type="entry name" value="Polyprenyl_Transferase_Like"/>
    <property type="match status" value="1"/>
</dbReference>
<organism evidence="7">
    <name type="scientific">marine metagenome</name>
    <dbReference type="NCBI Taxonomy" id="408172"/>
    <lineage>
        <taxon>unclassified sequences</taxon>
        <taxon>metagenomes</taxon>
        <taxon>ecological metagenomes</taxon>
    </lineage>
</organism>
<evidence type="ECO:0000256" key="6">
    <source>
        <dbReference type="ARBA" id="ARBA00023229"/>
    </source>
</evidence>
<dbReference type="PROSITE" id="PS00444">
    <property type="entry name" value="POLYPRENYL_SYNTHASE_2"/>
    <property type="match status" value="1"/>
</dbReference>
<dbReference type="GO" id="GO:0005737">
    <property type="term" value="C:cytoplasm"/>
    <property type="evidence" value="ECO:0007669"/>
    <property type="project" value="UniProtKB-ARBA"/>
</dbReference>
<dbReference type="InterPro" id="IPR053378">
    <property type="entry name" value="Prenyl_diphosphate_synthase"/>
</dbReference>
<dbReference type="PANTHER" id="PTHR43281">
    <property type="entry name" value="FARNESYL DIPHOSPHATE SYNTHASE"/>
    <property type="match status" value="1"/>
</dbReference>
<dbReference type="SFLD" id="SFLDS00005">
    <property type="entry name" value="Isoprenoid_Synthase_Type_I"/>
    <property type="match status" value="1"/>
</dbReference>
<dbReference type="CDD" id="cd00685">
    <property type="entry name" value="Trans_IPPS_HT"/>
    <property type="match status" value="1"/>
</dbReference>
<dbReference type="EMBL" id="UINC01001144">
    <property type="protein sequence ID" value="SUZ72133.1"/>
    <property type="molecule type" value="Genomic_DNA"/>
</dbReference>
<evidence type="ECO:0000256" key="5">
    <source>
        <dbReference type="ARBA" id="ARBA00022842"/>
    </source>
</evidence>
<dbReference type="AlphaFoldDB" id="A0A381Q3F8"/>
<dbReference type="Pfam" id="PF00348">
    <property type="entry name" value="polyprenyl_synt"/>
    <property type="match status" value="1"/>
</dbReference>
<evidence type="ECO:0000313" key="7">
    <source>
        <dbReference type="EMBL" id="SUZ72133.1"/>
    </source>
</evidence>
<dbReference type="PANTHER" id="PTHR43281:SF1">
    <property type="entry name" value="FARNESYL DIPHOSPHATE SYNTHASE"/>
    <property type="match status" value="1"/>
</dbReference>
<name>A0A381Q3F8_9ZZZZ</name>
<protein>
    <recommendedName>
        <fullName evidence="8">Polyprenyl synthetase</fullName>
    </recommendedName>
</protein>
<dbReference type="PROSITE" id="PS00723">
    <property type="entry name" value="POLYPRENYL_SYNTHASE_1"/>
    <property type="match status" value="1"/>
</dbReference>
<dbReference type="InterPro" id="IPR008949">
    <property type="entry name" value="Isoprenoid_synthase_dom_sf"/>
</dbReference>
<keyword evidence="3" id="KW-0808">Transferase</keyword>
<gene>
    <name evidence="7" type="ORF">METZ01_LOCUS24987</name>
</gene>
<comment type="cofactor">
    <cofactor evidence="1">
        <name>Mg(2+)</name>
        <dbReference type="ChEBI" id="CHEBI:18420"/>
    </cofactor>
</comment>
<accession>A0A381Q3F8</accession>
<evidence type="ECO:0000256" key="4">
    <source>
        <dbReference type="ARBA" id="ARBA00022723"/>
    </source>
</evidence>
<sequence>MILLSSFSASQYLSEGKKLIDEGIISLLPQGKVYPESIHEAMRYSLLAGGKRLRPILVMAASEAVGGDRHSVLPFAVAAEMIHTYTLIHDDLPALDNDDLRRGKPTNHKVFGEAIAILAGDALLTQAFIIMTRAVGMENIPPDYILKATHEMACALGSTGMIGGQVVDLESEGKPITKETLEYIHVYKTGFLIKACIRCGGILSQANARQLNSLSRFGAHIGLAFQIIDDILDITGDQEKLGKDVGSDLTKDKATYPALYGLEESKRKAEELVGEAVDCLKEFDGRADPLREIARFFVQRTF</sequence>
<dbReference type="GO" id="GO:0046872">
    <property type="term" value="F:metal ion binding"/>
    <property type="evidence" value="ECO:0007669"/>
    <property type="project" value="UniProtKB-KW"/>
</dbReference>
<evidence type="ECO:0000256" key="3">
    <source>
        <dbReference type="ARBA" id="ARBA00022679"/>
    </source>
</evidence>
<reference evidence="7" key="1">
    <citation type="submission" date="2018-05" db="EMBL/GenBank/DDBJ databases">
        <authorList>
            <person name="Lanie J.A."/>
            <person name="Ng W.-L."/>
            <person name="Kazmierczak K.M."/>
            <person name="Andrzejewski T.M."/>
            <person name="Davidsen T.M."/>
            <person name="Wayne K.J."/>
            <person name="Tettelin H."/>
            <person name="Glass J.I."/>
            <person name="Rusch D."/>
            <person name="Podicherti R."/>
            <person name="Tsui H.-C.T."/>
            <person name="Winkler M.E."/>
        </authorList>
    </citation>
    <scope>NUCLEOTIDE SEQUENCE</scope>
</reference>
<evidence type="ECO:0000256" key="1">
    <source>
        <dbReference type="ARBA" id="ARBA00001946"/>
    </source>
</evidence>
<evidence type="ECO:0008006" key="8">
    <source>
        <dbReference type="Google" id="ProtNLM"/>
    </source>
</evidence>
<keyword evidence="5" id="KW-0460">Magnesium</keyword>
<dbReference type="GO" id="GO:0004659">
    <property type="term" value="F:prenyltransferase activity"/>
    <property type="evidence" value="ECO:0007669"/>
    <property type="project" value="InterPro"/>
</dbReference>
<dbReference type="InterPro" id="IPR000092">
    <property type="entry name" value="Polyprenyl_synt"/>
</dbReference>
<proteinExistence type="inferred from homology"/>
<comment type="similarity">
    <text evidence="2">Belongs to the FPP/GGPP synthase family.</text>
</comment>
<keyword evidence="4" id="KW-0479">Metal-binding</keyword>
<keyword evidence="6" id="KW-0414">Isoprene biosynthesis</keyword>
<dbReference type="FunFam" id="1.10.600.10:FF:000001">
    <property type="entry name" value="Geranylgeranyl diphosphate synthase"/>
    <property type="match status" value="1"/>
</dbReference>
<dbReference type="NCBIfam" id="NF045485">
    <property type="entry name" value="FPPsyn"/>
    <property type="match status" value="1"/>
</dbReference>
<evidence type="ECO:0000256" key="2">
    <source>
        <dbReference type="ARBA" id="ARBA00006706"/>
    </source>
</evidence>